<dbReference type="EMBL" id="CM008972">
    <property type="protein sequence ID" value="PNW76471.1"/>
    <property type="molecule type" value="Genomic_DNA"/>
</dbReference>
<proteinExistence type="predicted"/>
<feature type="compositionally biased region" description="Gly residues" evidence="1">
    <location>
        <begin position="125"/>
        <end position="134"/>
    </location>
</feature>
<feature type="compositionally biased region" description="Low complexity" evidence="1">
    <location>
        <begin position="139"/>
        <end position="155"/>
    </location>
</feature>
<dbReference type="PANTHER" id="PTHR48148:SF3">
    <property type="entry name" value="KERATINOCYTE PROLINE-RICH PROTEIN"/>
    <property type="match status" value="1"/>
</dbReference>
<dbReference type="OrthoDB" id="10661989at2759"/>
<feature type="compositionally biased region" description="Acidic residues" evidence="1">
    <location>
        <begin position="870"/>
        <end position="887"/>
    </location>
</feature>
<feature type="compositionally biased region" description="Low complexity" evidence="1">
    <location>
        <begin position="656"/>
        <end position="676"/>
    </location>
</feature>
<feature type="region of interest" description="Disordered" evidence="1">
    <location>
        <begin position="34"/>
        <end position="61"/>
    </location>
</feature>
<dbReference type="InParanoid" id="A0A2K3D7H1"/>
<reference evidence="2 3" key="1">
    <citation type="journal article" date="2007" name="Science">
        <title>The Chlamydomonas genome reveals the evolution of key animal and plant functions.</title>
        <authorList>
            <person name="Merchant S.S."/>
            <person name="Prochnik S.E."/>
            <person name="Vallon O."/>
            <person name="Harris E.H."/>
            <person name="Karpowicz S.J."/>
            <person name="Witman G.B."/>
            <person name="Terry A."/>
            <person name="Salamov A."/>
            <person name="Fritz-Laylin L.K."/>
            <person name="Marechal-Drouard L."/>
            <person name="Marshall W.F."/>
            <person name="Qu L.H."/>
            <person name="Nelson D.R."/>
            <person name="Sanderfoot A.A."/>
            <person name="Spalding M.H."/>
            <person name="Kapitonov V.V."/>
            <person name="Ren Q."/>
            <person name="Ferris P."/>
            <person name="Lindquist E."/>
            <person name="Shapiro H."/>
            <person name="Lucas S.M."/>
            <person name="Grimwood J."/>
            <person name="Schmutz J."/>
            <person name="Cardol P."/>
            <person name="Cerutti H."/>
            <person name="Chanfreau G."/>
            <person name="Chen C.L."/>
            <person name="Cognat V."/>
            <person name="Croft M.T."/>
            <person name="Dent R."/>
            <person name="Dutcher S."/>
            <person name="Fernandez E."/>
            <person name="Fukuzawa H."/>
            <person name="Gonzalez-Ballester D."/>
            <person name="Gonzalez-Halphen D."/>
            <person name="Hallmann A."/>
            <person name="Hanikenne M."/>
            <person name="Hippler M."/>
            <person name="Inwood W."/>
            <person name="Jabbari K."/>
            <person name="Kalanon M."/>
            <person name="Kuras R."/>
            <person name="Lefebvre P.A."/>
            <person name="Lemaire S.D."/>
            <person name="Lobanov A.V."/>
            <person name="Lohr M."/>
            <person name="Manuell A."/>
            <person name="Meier I."/>
            <person name="Mets L."/>
            <person name="Mittag M."/>
            <person name="Mittelmeier T."/>
            <person name="Moroney J.V."/>
            <person name="Moseley J."/>
            <person name="Napoli C."/>
            <person name="Nedelcu A.M."/>
            <person name="Niyogi K."/>
            <person name="Novoselov S.V."/>
            <person name="Paulsen I.T."/>
            <person name="Pazour G."/>
            <person name="Purton S."/>
            <person name="Ral J.P."/>
            <person name="Riano-Pachon D.M."/>
            <person name="Riekhof W."/>
            <person name="Rymarquis L."/>
            <person name="Schroda M."/>
            <person name="Stern D."/>
            <person name="Umen J."/>
            <person name="Willows R."/>
            <person name="Wilson N."/>
            <person name="Zimmer S.L."/>
            <person name="Allmer J."/>
            <person name="Balk J."/>
            <person name="Bisova K."/>
            <person name="Chen C.J."/>
            <person name="Elias M."/>
            <person name="Gendler K."/>
            <person name="Hauser C."/>
            <person name="Lamb M.R."/>
            <person name="Ledford H."/>
            <person name="Long J.C."/>
            <person name="Minagawa J."/>
            <person name="Page M.D."/>
            <person name="Pan J."/>
            <person name="Pootakham W."/>
            <person name="Roje S."/>
            <person name="Rose A."/>
            <person name="Stahlberg E."/>
            <person name="Terauchi A.M."/>
            <person name="Yang P."/>
            <person name="Ball S."/>
            <person name="Bowler C."/>
            <person name="Dieckmann C.L."/>
            <person name="Gladyshev V.N."/>
            <person name="Green P."/>
            <person name="Jorgensen R."/>
            <person name="Mayfield S."/>
            <person name="Mueller-Roeber B."/>
            <person name="Rajamani S."/>
            <person name="Sayre R.T."/>
            <person name="Brokstein P."/>
            <person name="Dubchak I."/>
            <person name="Goodstein D."/>
            <person name="Hornick L."/>
            <person name="Huang Y.W."/>
            <person name="Jhaveri J."/>
            <person name="Luo Y."/>
            <person name="Martinez D."/>
            <person name="Ngau W.C."/>
            <person name="Otillar B."/>
            <person name="Poliakov A."/>
            <person name="Porter A."/>
            <person name="Szajkowski L."/>
            <person name="Werner G."/>
            <person name="Zhou K."/>
            <person name="Grigoriev I.V."/>
            <person name="Rokhsar D.S."/>
            <person name="Grossman A.R."/>
        </authorList>
    </citation>
    <scope>NUCLEOTIDE SEQUENCE [LARGE SCALE GENOMIC DNA]</scope>
    <source>
        <strain evidence="3">CC-503</strain>
    </source>
</reference>
<accession>A0A2K3D7H1</accession>
<dbReference type="PANTHER" id="PTHR48148">
    <property type="entry name" value="KERATINOCYTE PROLINE-RICH PROTEIN"/>
    <property type="match status" value="1"/>
</dbReference>
<feature type="region of interest" description="Disordered" evidence="1">
    <location>
        <begin position="850"/>
        <end position="894"/>
    </location>
</feature>
<feature type="region of interest" description="Disordered" evidence="1">
    <location>
        <begin position="116"/>
        <end position="155"/>
    </location>
</feature>
<feature type="compositionally biased region" description="Basic and acidic residues" evidence="1">
    <location>
        <begin position="782"/>
        <end position="792"/>
    </location>
</feature>
<dbReference type="KEGG" id="cre:CHLRE_11g467618v5"/>
<name>A0A2K3D7H1_CHLRE</name>
<organism evidence="2 3">
    <name type="scientific">Chlamydomonas reinhardtii</name>
    <name type="common">Chlamydomonas smithii</name>
    <dbReference type="NCBI Taxonomy" id="3055"/>
    <lineage>
        <taxon>Eukaryota</taxon>
        <taxon>Viridiplantae</taxon>
        <taxon>Chlorophyta</taxon>
        <taxon>core chlorophytes</taxon>
        <taxon>Chlorophyceae</taxon>
        <taxon>CS clade</taxon>
        <taxon>Chlamydomonadales</taxon>
        <taxon>Chlamydomonadaceae</taxon>
        <taxon>Chlamydomonas</taxon>
    </lineage>
</organism>
<sequence>MRPLSLMLRFQGASLTTDARRSYGLAVLRALGPSPEPASAAAGGGEHGAAEGDGGRGGGARDGGGRCGGGGCGGGSIRKLRLEGLPLGCVQVRRALRAATPGLKALKLYGYALGCQDSSSSSSSGGSGRGGSGGRRNSEGGAAEESGGSGSSSSSSGCGVAALLQLLGPRLQEVTFQDCTAAPPAVAAVAAAPAAGAGAYNRSAPAAVAGAAAEAGATEDAQQQEQATDWAAPLLAALQGCSSLRYLGLRSATACCPLLQRLLLLPAPPPPLLPQPGPAAGTRLAAATAAATDAGAAAVANDTDVWWAVLGRLRALKLQSPLAPPSGSSLAPRPTYPMYDSGISGGRYGTRDTRDPARVAAAALCGVLRQLSGLTRLELGERLEEVTCLAPLLLLPPLQPQQGQCGGSSSSSGAQQVEGEGQGEGEGAGTAARALGCSGGCGGGGSSSGLVPEKGSLSWGLWQLRELDVAAAAVTSGEELAALAALTALTRLSLSAITVTAPPLLQPPQQHPLPPRLVELAVAEPLSPWALLALQPPPSLAVLRITGFVLDMRDTADPPPAALQPSALQPPVLQQGPPPAVAAAAAVAGEQQQPQLPEWGERMLPGSAAALAAALAALHGGRFAYRDLGIELHVGFSGPARGRRRYLLPPPPPPGSALQGLIGEAGGSSSSMNGSSSGAGCGGGSGGGDGHGVWLSQLGGVSGGLLQGLELAGLVLTAADLRLVARALPGLELRGQGVGGGVWDLRLDCRYPPPALPALAALRRLRRLLVNASFWDELPPPAERRQAERRQAEAPAIEGRPVVKRPVGKAARRDSEEEEEEEEGWGAAAAVAAAAEAGPGGFWLSRFGEGAEAEAEAEAEEPVPSWGPGTDDDDGYESEASEEEAEAEAAGVAAEAAWQRWDPDLPVGEALRRLCAAAPEGLRDVALTSAGRAAARHVALRAVLGAEGAVARVRTGALRVWVAP</sequence>
<dbReference type="GeneID" id="66055225"/>
<dbReference type="AlphaFoldDB" id="A0A2K3D7H1"/>
<feature type="region of interest" description="Disordered" evidence="1">
    <location>
        <begin position="652"/>
        <end position="684"/>
    </location>
</feature>
<dbReference type="Gramene" id="PNW76471">
    <property type="protein sequence ID" value="PNW76471"/>
    <property type="gene ID" value="CHLRE_11g467618v5"/>
</dbReference>
<evidence type="ECO:0000313" key="3">
    <source>
        <dbReference type="Proteomes" id="UP000006906"/>
    </source>
</evidence>
<evidence type="ECO:0000313" key="2">
    <source>
        <dbReference type="EMBL" id="PNW76471.1"/>
    </source>
</evidence>
<dbReference type="PaxDb" id="3055-EDO99319"/>
<dbReference type="RefSeq" id="XP_042919368.1">
    <property type="nucleotide sequence ID" value="XM_043067369.1"/>
</dbReference>
<feature type="region of interest" description="Disordered" evidence="1">
    <location>
        <begin position="401"/>
        <end position="430"/>
    </location>
</feature>
<dbReference type="ExpressionAtlas" id="A0A2K3D7H1">
    <property type="expression patterns" value="baseline"/>
</dbReference>
<dbReference type="Proteomes" id="UP000006906">
    <property type="component" value="Chromosome 11"/>
</dbReference>
<feature type="compositionally biased region" description="Acidic residues" evidence="1">
    <location>
        <begin position="851"/>
        <end position="861"/>
    </location>
</feature>
<feature type="compositionally biased region" description="Low complexity" evidence="1">
    <location>
        <begin position="401"/>
        <end position="419"/>
    </location>
</feature>
<gene>
    <name evidence="2" type="ORF">CHLRE_11g467618v5</name>
</gene>
<evidence type="ECO:0000256" key="1">
    <source>
        <dbReference type="SAM" id="MobiDB-lite"/>
    </source>
</evidence>
<keyword evidence="3" id="KW-1185">Reference proteome</keyword>
<feature type="region of interest" description="Disordered" evidence="1">
    <location>
        <begin position="782"/>
        <end position="828"/>
    </location>
</feature>
<protein>
    <submittedName>
        <fullName evidence="2">Uncharacterized protein</fullName>
    </submittedName>
</protein>